<feature type="compositionally biased region" description="Low complexity" evidence="1">
    <location>
        <begin position="193"/>
        <end position="206"/>
    </location>
</feature>
<feature type="compositionally biased region" description="Low complexity" evidence="1">
    <location>
        <begin position="159"/>
        <end position="171"/>
    </location>
</feature>
<feature type="domain" description="Calponin-homology (CH)" evidence="2">
    <location>
        <begin position="21"/>
        <end position="127"/>
    </location>
</feature>
<dbReference type="InterPro" id="IPR050606">
    <property type="entry name" value="Calponin-like"/>
</dbReference>
<dbReference type="GO" id="GO:0007015">
    <property type="term" value="P:actin filament organization"/>
    <property type="evidence" value="ECO:0007669"/>
    <property type="project" value="TreeGrafter"/>
</dbReference>
<dbReference type="PANTHER" id="PTHR47385">
    <property type="entry name" value="CALPONIN"/>
    <property type="match status" value="1"/>
</dbReference>
<dbReference type="GO" id="GO:0051015">
    <property type="term" value="F:actin filament binding"/>
    <property type="evidence" value="ECO:0007669"/>
    <property type="project" value="TreeGrafter"/>
</dbReference>
<feature type="compositionally biased region" description="Low complexity" evidence="1">
    <location>
        <begin position="523"/>
        <end position="532"/>
    </location>
</feature>
<feature type="compositionally biased region" description="Basic and acidic residues" evidence="1">
    <location>
        <begin position="598"/>
        <end position="607"/>
    </location>
</feature>
<dbReference type="PANTHER" id="PTHR47385:SF14">
    <property type="entry name" value="TRANSGELIN"/>
    <property type="match status" value="1"/>
</dbReference>
<evidence type="ECO:0000256" key="1">
    <source>
        <dbReference type="SAM" id="MobiDB-lite"/>
    </source>
</evidence>
<feature type="compositionally biased region" description="Polar residues" evidence="1">
    <location>
        <begin position="568"/>
        <end position="578"/>
    </location>
</feature>
<gene>
    <name evidence="3" type="ORF">OOU_Y34scaffold00793g9</name>
</gene>
<reference evidence="3" key="1">
    <citation type="journal article" date="2012" name="PLoS Genet.">
        <title>Comparative analysis of the genomes of two field isolates of the rice blast fungus Magnaporthe oryzae.</title>
        <authorList>
            <person name="Xue M."/>
            <person name="Yang J."/>
            <person name="Li Z."/>
            <person name="Hu S."/>
            <person name="Yao N."/>
            <person name="Dean R.A."/>
            <person name="Zhao W."/>
            <person name="Shen M."/>
            <person name="Zhang H."/>
            <person name="Li C."/>
            <person name="Liu L."/>
            <person name="Cao L."/>
            <person name="Xu X."/>
            <person name="Xing Y."/>
            <person name="Hsiang T."/>
            <person name="Zhang Z."/>
            <person name="Xu J.R."/>
            <person name="Peng Y.L."/>
        </authorList>
    </citation>
    <scope>NUCLEOTIDE SEQUENCE</scope>
    <source>
        <strain evidence="3">Y34</strain>
    </source>
</reference>
<protein>
    <recommendedName>
        <fullName evidence="2">Calponin-homology (CH) domain-containing protein</fullName>
    </recommendedName>
</protein>
<dbReference type="PRINTS" id="PR00888">
    <property type="entry name" value="SM22CALPONIN"/>
</dbReference>
<feature type="compositionally biased region" description="Basic and acidic residues" evidence="1">
    <location>
        <begin position="624"/>
        <end position="653"/>
    </location>
</feature>
<dbReference type="PROSITE" id="PS50021">
    <property type="entry name" value="CH"/>
    <property type="match status" value="1"/>
</dbReference>
<sequence length="720" mass="80868">MASVTSLDKDLRKMRLDKYTPGAAKEVREWIESTLGRSLPAGDLLEALKDGVALCNLVNLALPPPGIKFKTSSMPFVQMENISHFLRACQQPPLNLQQHDMFLTVDLYEAKDPAQVLQCLGAFSRAANAANPSAFPTAIGRSRAGSILSPQSTGPVPLRGRGASNASNGSSVYGTGNRPTLTATRTGDSGSGRWSPTKSPTSTSSWSRREHEGSTSPAWNIAQYGYMGGASQGNLGIAFGGRRQITSAGPHVPNLAEKERMRKLREAEAEQQRVQMEEEERRRKADLEAEEQRARLEEEKRWEEETRRQRDEEARRAEDEKRKWEEEERQWRLADEKRRKEEEEAERRLADERSRSRSKSDARLRGQFLSQYQAEQGIKPQRTGEPGEEYRSRIEQLEKELERARQREQEYERERQGRPLPQPSAESSSKSRTRSRSRPAAQARAPSRQDSWSRDEREVLRTAWDREQKMKPSPLGKPQNAPTPRPLPDPATAAAAKPEPPPPNKLRKQRTGEPIKQHRTGEQQQQQQPPQQVKSHRTGEQKVPPPKPMKPQTTGGSSRPLPDPKAYSNRTDQFLSSNPAPAAQPTQPTYSRELGATAERDGEDRRRQQAQQRTKAGGWASKSLLEREMEMERQRQKEWEEAQEETAKAKRPADGAVDGIGGGVGGRWDVGQWSGYTGGDSQNRGQQGIGAGRRQIVGPRPLPGRKQRLGLEVRLVLLIL</sequence>
<proteinExistence type="predicted"/>
<dbReference type="Pfam" id="PF00307">
    <property type="entry name" value="CH"/>
    <property type="match status" value="1"/>
</dbReference>
<feature type="compositionally biased region" description="Basic and acidic residues" evidence="1">
    <location>
        <begin position="264"/>
        <end position="364"/>
    </location>
</feature>
<dbReference type="InterPro" id="IPR001715">
    <property type="entry name" value="CH_dom"/>
</dbReference>
<dbReference type="AlphaFoldDB" id="A0AA97PGX1"/>
<feature type="compositionally biased region" description="Basic and acidic residues" evidence="1">
    <location>
        <begin position="451"/>
        <end position="470"/>
    </location>
</feature>
<feature type="compositionally biased region" description="Polar residues" evidence="1">
    <location>
        <begin position="172"/>
        <end position="188"/>
    </location>
</feature>
<name>A0AA97PGX1_PYRO3</name>
<dbReference type="SMART" id="SM00033">
    <property type="entry name" value="CH"/>
    <property type="match status" value="1"/>
</dbReference>
<dbReference type="GO" id="GO:0015629">
    <property type="term" value="C:actin cytoskeleton"/>
    <property type="evidence" value="ECO:0007669"/>
    <property type="project" value="TreeGrafter"/>
</dbReference>
<feature type="compositionally biased region" description="Basic and acidic residues" evidence="1">
    <location>
        <begin position="510"/>
        <end position="521"/>
    </location>
</feature>
<feature type="region of interest" description="Disordered" evidence="1">
    <location>
        <begin position="142"/>
        <end position="215"/>
    </location>
</feature>
<dbReference type="EMBL" id="JH793922">
    <property type="protein sequence ID" value="ELQ34127.1"/>
    <property type="molecule type" value="Genomic_DNA"/>
</dbReference>
<evidence type="ECO:0000313" key="3">
    <source>
        <dbReference type="EMBL" id="ELQ34127.1"/>
    </source>
</evidence>
<feature type="compositionally biased region" description="Low complexity" evidence="1">
    <location>
        <begin position="579"/>
        <end position="589"/>
    </location>
</feature>
<organism evidence="3">
    <name type="scientific">Pyricularia oryzae (strain Y34)</name>
    <name type="common">Rice blast fungus</name>
    <name type="synonym">Magnaporthe oryzae</name>
    <dbReference type="NCBI Taxonomy" id="1143189"/>
    <lineage>
        <taxon>Eukaryota</taxon>
        <taxon>Fungi</taxon>
        <taxon>Dikarya</taxon>
        <taxon>Ascomycota</taxon>
        <taxon>Pezizomycotina</taxon>
        <taxon>Sordariomycetes</taxon>
        <taxon>Sordariomycetidae</taxon>
        <taxon>Magnaporthales</taxon>
        <taxon>Pyriculariaceae</taxon>
        <taxon>Pyricularia</taxon>
    </lineage>
</organism>
<dbReference type="Gene3D" id="1.10.418.10">
    <property type="entry name" value="Calponin-like domain"/>
    <property type="match status" value="1"/>
</dbReference>
<feature type="region of interest" description="Disordered" evidence="1">
    <location>
        <begin position="264"/>
        <end position="703"/>
    </location>
</feature>
<feature type="compositionally biased region" description="Low complexity" evidence="1">
    <location>
        <begin position="438"/>
        <end position="448"/>
    </location>
</feature>
<evidence type="ECO:0000259" key="2">
    <source>
        <dbReference type="PROSITE" id="PS50021"/>
    </source>
</evidence>
<feature type="compositionally biased region" description="Basic and acidic residues" evidence="1">
    <location>
        <begin position="388"/>
        <end position="417"/>
    </location>
</feature>
<dbReference type="InterPro" id="IPR036872">
    <property type="entry name" value="CH_dom_sf"/>
</dbReference>
<feature type="compositionally biased region" description="Gly residues" evidence="1">
    <location>
        <begin position="658"/>
        <end position="668"/>
    </location>
</feature>
<dbReference type="SUPFAM" id="SSF47576">
    <property type="entry name" value="Calponin-homology domain, CH-domain"/>
    <property type="match status" value="1"/>
</dbReference>
<dbReference type="CDD" id="cd21210">
    <property type="entry name" value="CH_SCP1-like"/>
    <property type="match status" value="1"/>
</dbReference>
<accession>A0AA97PGX1</accession>
<dbReference type="InterPro" id="IPR003096">
    <property type="entry name" value="SM22_calponin"/>
</dbReference>
<dbReference type="Proteomes" id="UP000011086">
    <property type="component" value="Unassembled WGS sequence"/>
</dbReference>